<dbReference type="Proteomes" id="UP001476247">
    <property type="component" value="Unassembled WGS sequence"/>
</dbReference>
<protein>
    <submittedName>
        <fullName evidence="2">Uncharacterized protein</fullName>
    </submittedName>
</protein>
<evidence type="ECO:0000256" key="1">
    <source>
        <dbReference type="SAM" id="MobiDB-lite"/>
    </source>
</evidence>
<feature type="region of interest" description="Disordered" evidence="1">
    <location>
        <begin position="212"/>
        <end position="254"/>
    </location>
</feature>
<reference evidence="2 3" key="1">
    <citation type="submission" date="2024-04" db="EMBL/GenBank/DDBJ databases">
        <title>genome sequences of Mucor flavus KT1a and Helicostylum pulchrum KT1b strains isolation_sourced from the surface of a dry-aged beef.</title>
        <authorList>
            <person name="Toyotome T."/>
            <person name="Hosono M."/>
            <person name="Torimaru M."/>
            <person name="Fukuda K."/>
            <person name="Mikami N."/>
        </authorList>
    </citation>
    <scope>NUCLEOTIDE SEQUENCE [LARGE SCALE GENOMIC DNA]</scope>
    <source>
        <strain evidence="2 3">KT1b</strain>
    </source>
</reference>
<feature type="compositionally biased region" description="Polar residues" evidence="1">
    <location>
        <begin position="216"/>
        <end position="230"/>
    </location>
</feature>
<gene>
    <name evidence="2" type="ORF">HPULCUR_006268</name>
</gene>
<evidence type="ECO:0000313" key="2">
    <source>
        <dbReference type="EMBL" id="GAA5800829.1"/>
    </source>
</evidence>
<sequence>MAQLGQSAILSEFIRLNESIIVGDYSSNDKKVQQLRDIWSSRFKQISLETLPLNRICLDLENVNWNRLIELIVAKLGSDAVQEINIPRNVKSKLRAPKKPRKTPTTSETIMSASIELQKSKYAPTVATRVMTPTLSTITNTVFTHDCSDEDFIPNNLEEEKSDTDLEDSDEEMAYSQTSSDNNIPNVEKPTIEHFNDDMSLDWTQNQSPPIHFNFQHLNSSPHITPSRTPSLRMYVSDPPQPGSDPTYTQHSHQ</sequence>
<accession>A0ABP9Y1G4</accession>
<dbReference type="EMBL" id="BAABUJ010000017">
    <property type="protein sequence ID" value="GAA5800829.1"/>
    <property type="molecule type" value="Genomic_DNA"/>
</dbReference>
<proteinExistence type="predicted"/>
<feature type="compositionally biased region" description="Polar residues" evidence="1">
    <location>
        <begin position="175"/>
        <end position="185"/>
    </location>
</feature>
<keyword evidence="3" id="KW-1185">Reference proteome</keyword>
<feature type="region of interest" description="Disordered" evidence="1">
    <location>
        <begin position="150"/>
        <end position="190"/>
    </location>
</feature>
<organism evidence="2 3">
    <name type="scientific">Helicostylum pulchrum</name>
    <dbReference type="NCBI Taxonomy" id="562976"/>
    <lineage>
        <taxon>Eukaryota</taxon>
        <taxon>Fungi</taxon>
        <taxon>Fungi incertae sedis</taxon>
        <taxon>Mucoromycota</taxon>
        <taxon>Mucoromycotina</taxon>
        <taxon>Mucoromycetes</taxon>
        <taxon>Mucorales</taxon>
        <taxon>Mucorineae</taxon>
        <taxon>Mucoraceae</taxon>
        <taxon>Helicostylum</taxon>
    </lineage>
</organism>
<feature type="compositionally biased region" description="Polar residues" evidence="1">
    <location>
        <begin position="244"/>
        <end position="254"/>
    </location>
</feature>
<feature type="compositionally biased region" description="Acidic residues" evidence="1">
    <location>
        <begin position="160"/>
        <end position="173"/>
    </location>
</feature>
<evidence type="ECO:0000313" key="3">
    <source>
        <dbReference type="Proteomes" id="UP001476247"/>
    </source>
</evidence>
<name>A0ABP9Y1G4_9FUNG</name>
<comment type="caution">
    <text evidence="2">The sequence shown here is derived from an EMBL/GenBank/DDBJ whole genome shotgun (WGS) entry which is preliminary data.</text>
</comment>